<dbReference type="AlphaFoldDB" id="A0A9P7G0S7"/>
<dbReference type="InterPro" id="IPR036598">
    <property type="entry name" value="GOLD_dom_sf"/>
</dbReference>
<dbReference type="EMBL" id="JABCKV010000521">
    <property type="protein sequence ID" value="KAG5640760.1"/>
    <property type="molecule type" value="Genomic_DNA"/>
</dbReference>
<evidence type="ECO:0000256" key="1">
    <source>
        <dbReference type="ARBA" id="ARBA00004479"/>
    </source>
</evidence>
<feature type="signal peptide" evidence="10">
    <location>
        <begin position="1"/>
        <end position="19"/>
    </location>
</feature>
<feature type="region of interest" description="Disordered" evidence="8">
    <location>
        <begin position="795"/>
        <end position="829"/>
    </location>
</feature>
<dbReference type="OrthoDB" id="1929172at2759"/>
<feature type="compositionally biased region" description="Acidic residues" evidence="8">
    <location>
        <begin position="799"/>
        <end position="829"/>
    </location>
</feature>
<dbReference type="SMART" id="SM01190">
    <property type="entry name" value="EMP24_GP25L"/>
    <property type="match status" value="1"/>
</dbReference>
<feature type="domain" description="GOLD" evidence="11">
    <location>
        <begin position="59"/>
        <end position="142"/>
    </location>
</feature>
<reference evidence="12" key="2">
    <citation type="submission" date="2021-10" db="EMBL/GenBank/DDBJ databases">
        <title>Phylogenomics reveals ancestral predisposition of the termite-cultivated fungus Termitomyces towards a domesticated lifestyle.</title>
        <authorList>
            <person name="Auxier B."/>
            <person name="Grum-Grzhimaylo A."/>
            <person name="Cardenas M.E."/>
            <person name="Lodge J.D."/>
            <person name="Laessoe T."/>
            <person name="Pedersen O."/>
            <person name="Smith M.E."/>
            <person name="Kuyper T.W."/>
            <person name="Franco-Molano E.A."/>
            <person name="Baroni T.J."/>
            <person name="Aanen D.K."/>
        </authorList>
    </citation>
    <scope>NUCLEOTIDE SEQUENCE</scope>
    <source>
        <strain evidence="12">AP01</strain>
        <tissue evidence="12">Mycelium</tissue>
    </source>
</reference>
<organism evidence="12 13">
    <name type="scientific">Asterophora parasitica</name>
    <dbReference type="NCBI Taxonomy" id="117018"/>
    <lineage>
        <taxon>Eukaryota</taxon>
        <taxon>Fungi</taxon>
        <taxon>Dikarya</taxon>
        <taxon>Basidiomycota</taxon>
        <taxon>Agaricomycotina</taxon>
        <taxon>Agaricomycetes</taxon>
        <taxon>Agaricomycetidae</taxon>
        <taxon>Agaricales</taxon>
        <taxon>Tricholomatineae</taxon>
        <taxon>Lyophyllaceae</taxon>
        <taxon>Asterophora</taxon>
    </lineage>
</organism>
<feature type="region of interest" description="Disordered" evidence="8">
    <location>
        <begin position="640"/>
        <end position="659"/>
    </location>
</feature>
<dbReference type="InterPro" id="IPR015720">
    <property type="entry name" value="Emp24-like"/>
</dbReference>
<proteinExistence type="inferred from homology"/>
<accession>A0A9P7G0S7</accession>
<evidence type="ECO:0000256" key="10">
    <source>
        <dbReference type="SAM" id="SignalP"/>
    </source>
</evidence>
<feature type="compositionally biased region" description="Polar residues" evidence="8">
    <location>
        <begin position="370"/>
        <end position="380"/>
    </location>
</feature>
<keyword evidence="4 10" id="KW-0732">Signal</keyword>
<dbReference type="PANTHER" id="PTHR22811">
    <property type="entry name" value="TRANSMEMBRANE EMP24 DOMAIN-CONTAINING PROTEIN"/>
    <property type="match status" value="1"/>
</dbReference>
<keyword evidence="3 9" id="KW-0812">Transmembrane</keyword>
<keyword evidence="6 9" id="KW-0472">Membrane</keyword>
<evidence type="ECO:0000256" key="7">
    <source>
        <dbReference type="ARBA" id="ARBA00037847"/>
    </source>
</evidence>
<feature type="compositionally biased region" description="Basic and acidic residues" evidence="8">
    <location>
        <begin position="388"/>
        <end position="400"/>
    </location>
</feature>
<evidence type="ECO:0000259" key="11">
    <source>
        <dbReference type="PROSITE" id="PS50866"/>
    </source>
</evidence>
<dbReference type="GO" id="GO:0016020">
    <property type="term" value="C:membrane"/>
    <property type="evidence" value="ECO:0007669"/>
    <property type="project" value="UniProtKB-SubCell"/>
</dbReference>
<dbReference type="Pfam" id="PF01105">
    <property type="entry name" value="EMP24_GP25L"/>
    <property type="match status" value="1"/>
</dbReference>
<feature type="chain" id="PRO_5040291224" description="GOLD domain-containing protein" evidence="10">
    <location>
        <begin position="20"/>
        <end position="829"/>
    </location>
</feature>
<dbReference type="InterPro" id="IPR009038">
    <property type="entry name" value="GOLD_dom"/>
</dbReference>
<evidence type="ECO:0000313" key="13">
    <source>
        <dbReference type="Proteomes" id="UP000775547"/>
    </source>
</evidence>
<evidence type="ECO:0000256" key="3">
    <source>
        <dbReference type="ARBA" id="ARBA00022692"/>
    </source>
</evidence>
<feature type="region of interest" description="Disordered" evidence="8">
    <location>
        <begin position="370"/>
        <end position="400"/>
    </location>
</feature>
<keyword evidence="13" id="KW-1185">Reference proteome</keyword>
<evidence type="ECO:0000256" key="4">
    <source>
        <dbReference type="ARBA" id="ARBA00022729"/>
    </source>
</evidence>
<feature type="region of interest" description="Disordered" evidence="8">
    <location>
        <begin position="520"/>
        <end position="544"/>
    </location>
</feature>
<comment type="subcellular location">
    <subcellularLocation>
        <location evidence="7">Endomembrane system</location>
        <topology evidence="7">Single-pass membrane protein</topology>
    </subcellularLocation>
    <subcellularLocation>
        <location evidence="1">Membrane</location>
        <topology evidence="1">Single-pass type I membrane protein</topology>
    </subcellularLocation>
</comment>
<reference evidence="12" key="1">
    <citation type="submission" date="2020-07" db="EMBL/GenBank/DDBJ databases">
        <authorList>
            <person name="Nieuwenhuis M."/>
            <person name="Van De Peppel L.J.J."/>
        </authorList>
    </citation>
    <scope>NUCLEOTIDE SEQUENCE</scope>
    <source>
        <strain evidence="12">AP01</strain>
        <tissue evidence="12">Mycelium</tissue>
    </source>
</reference>
<evidence type="ECO:0000256" key="8">
    <source>
        <dbReference type="SAM" id="MobiDB-lite"/>
    </source>
</evidence>
<feature type="compositionally biased region" description="Basic and acidic residues" evidence="8">
    <location>
        <begin position="534"/>
        <end position="543"/>
    </location>
</feature>
<evidence type="ECO:0000313" key="12">
    <source>
        <dbReference type="EMBL" id="KAG5640760.1"/>
    </source>
</evidence>
<comment type="caution">
    <text evidence="12">The sequence shown here is derived from an EMBL/GenBank/DDBJ whole genome shotgun (WGS) entry which is preliminary data.</text>
</comment>
<protein>
    <recommendedName>
        <fullName evidence="11">GOLD domain-containing protein</fullName>
    </recommendedName>
</protein>
<dbReference type="PROSITE" id="PS50866">
    <property type="entry name" value="GOLD"/>
    <property type="match status" value="1"/>
</dbReference>
<dbReference type="SUPFAM" id="SSF101576">
    <property type="entry name" value="Supernatant protein factor (SPF), C-terminal domain"/>
    <property type="match status" value="1"/>
</dbReference>
<dbReference type="GO" id="GO:0012505">
    <property type="term" value="C:endomembrane system"/>
    <property type="evidence" value="ECO:0007669"/>
    <property type="project" value="UniProtKB-SubCell"/>
</dbReference>
<feature type="transmembrane region" description="Helical" evidence="9">
    <location>
        <begin position="29"/>
        <end position="49"/>
    </location>
</feature>
<name>A0A9P7G0S7_9AGAR</name>
<evidence type="ECO:0000256" key="9">
    <source>
        <dbReference type="SAM" id="Phobius"/>
    </source>
</evidence>
<keyword evidence="5 9" id="KW-1133">Transmembrane helix</keyword>
<gene>
    <name evidence="12" type="ORF">DXG03_007296</name>
</gene>
<evidence type="ECO:0000256" key="6">
    <source>
        <dbReference type="ARBA" id="ARBA00023136"/>
    </source>
</evidence>
<dbReference type="Proteomes" id="UP000775547">
    <property type="component" value="Unassembled WGS sequence"/>
</dbReference>
<feature type="transmembrane region" description="Helical" evidence="9">
    <location>
        <begin position="203"/>
        <end position="223"/>
    </location>
</feature>
<comment type="similarity">
    <text evidence="2">Belongs to the EMP24/GP25L family.</text>
</comment>
<evidence type="ECO:0000256" key="2">
    <source>
        <dbReference type="ARBA" id="ARBA00007104"/>
    </source>
</evidence>
<sequence>MNEYLFVLILNFITPTVTALVKLDTMASAPFFAFFLWVLYFTQVVRGAALTTLLAANERLCFYADVDKAGEKIGFYFAVQSGGSFDIDFDIKDPASKLLLAGERERQGDYVLTANTAGEYAFCFENDVSTLTGKLVDFDIMVESEPRREAPAKPGQISEQTSALEESVFRLNGMLMNIKRIQNHFHTSENRGFSVVKSTQNRIFWYAILQTLGVIGMAVADFVGTSGRSLNERGLDETHAHHTPSTAMASPSPIDTDVFLYTALSPCTRPASNASWRTKEMVMSPIVWGMPGPVRDDGHVGLGSEVHLTPLRHASGYEDEAVLTSPWNGSSPNLWNVSSPSLWDASSPSLWNASYRTQDLGNVSPVVRASSSFESESTRVATPGLGPKDGHMETKKSTDQEEGFMRLRRGHIPNALTMKTNTTTRILTLLPTTTMPLNATTTLMLMTNAPMTPTPLPASSNAGFFHPDLGSPLTPLPPVFSAPPTPSSSRALAANARFAPASTRGPRILSLTTFKSHATTNTSANVNSKKRKRIGEEEKKEKYTTPQIRMQTAEVPKRRRLTSDALESEWTPHHYGYGCAFGQRVLRSRVRPGGVAGAAGEGGRVARERVGGGRRGGADSSRNTITLLRAASTASDALTVHDNQPHQQEQQQEDETAPAPAWTQRTFPQGIKIDADNFPAWYRRFWASAFWESLPHPPHPGGTHNPPRGPFDLYTPRFVKGRGVEKVGLCPVCIEEPGGARGEGKKVWRGMKVREIYWWKHAALCHQGSTLSGECDIFEEDEVYQALQRAQEELAKEDVDVDVDEEEDMDTEDDWDAEGELDEEWAANN</sequence>
<evidence type="ECO:0000256" key="5">
    <source>
        <dbReference type="ARBA" id="ARBA00022989"/>
    </source>
</evidence>